<comment type="subcellular location">
    <subcellularLocation>
        <location evidence="2">Endomembrane system</location>
        <topology evidence="2">Multi-pass membrane protein</topology>
    </subcellularLocation>
</comment>
<keyword evidence="8 22" id="KW-0732">Signal</keyword>
<comment type="function">
    <text evidence="14">Catalytic component of the DSC E3 ubiquitin ligase complex which is required for the srbA transcriptional activator proteolytic cleavage to release the soluble transcription factor from the membrane in low oxygen or sterol conditions. Required for growth during hypoxia and triazole drug susceptibility, as well as for virulence in a murine model of invasive pulmonary aspergillosis (IPA).</text>
</comment>
<evidence type="ECO:0000256" key="1">
    <source>
        <dbReference type="ARBA" id="ARBA00000900"/>
    </source>
</evidence>
<comment type="caution">
    <text evidence="24">The sequence shown here is derived from an EMBL/GenBank/DDBJ whole genome shotgun (WGS) entry which is preliminary data.</text>
</comment>
<dbReference type="GO" id="GO:0044695">
    <property type="term" value="C:Dsc E3 ubiquitin ligase complex"/>
    <property type="evidence" value="ECO:0007669"/>
    <property type="project" value="TreeGrafter"/>
</dbReference>
<feature type="region of interest" description="Disordered" evidence="20">
    <location>
        <begin position="504"/>
        <end position="535"/>
    </location>
</feature>
<feature type="transmembrane region" description="Helical" evidence="21">
    <location>
        <begin position="608"/>
        <end position="629"/>
    </location>
</feature>
<dbReference type="PROSITE" id="PS50089">
    <property type="entry name" value="ZF_RING_2"/>
    <property type="match status" value="1"/>
</dbReference>
<evidence type="ECO:0000256" key="7">
    <source>
        <dbReference type="ARBA" id="ARBA00022723"/>
    </source>
</evidence>
<comment type="subunit">
    <text evidence="15">Component of the DSC E3 ubiquitin ligase complex composed of dscA, dscB, dscC and dscD.</text>
</comment>
<evidence type="ECO:0000313" key="24">
    <source>
        <dbReference type="EMBL" id="KAH6648953.1"/>
    </source>
</evidence>
<keyword evidence="7" id="KW-0479">Metal-binding</keyword>
<accession>A0A9P8ZVI6</accession>
<evidence type="ECO:0000256" key="22">
    <source>
        <dbReference type="SAM" id="SignalP"/>
    </source>
</evidence>
<dbReference type="InterPro" id="IPR021319">
    <property type="entry name" value="DUF2921"/>
</dbReference>
<dbReference type="FunFam" id="3.30.40.10:FF:000626">
    <property type="entry name" value="Transmembrane ubiquitin ligase 1"/>
    <property type="match status" value="1"/>
</dbReference>
<evidence type="ECO:0000256" key="2">
    <source>
        <dbReference type="ARBA" id="ARBA00004127"/>
    </source>
</evidence>
<dbReference type="PANTHER" id="PTHR22763:SF162">
    <property type="entry name" value="TRANSMEMBRANE E3 UBIQUITIN-PROTEIN LIGASE 1"/>
    <property type="match status" value="1"/>
</dbReference>
<keyword evidence="12 21" id="KW-1133">Transmembrane helix</keyword>
<dbReference type="GO" id="GO:0043161">
    <property type="term" value="P:proteasome-mediated ubiquitin-dependent protein catabolic process"/>
    <property type="evidence" value="ECO:0007669"/>
    <property type="project" value="TreeGrafter"/>
</dbReference>
<feature type="compositionally biased region" description="Pro residues" evidence="20">
    <location>
        <begin position="520"/>
        <end position="531"/>
    </location>
</feature>
<dbReference type="InterPro" id="IPR013083">
    <property type="entry name" value="Znf_RING/FYVE/PHD"/>
</dbReference>
<dbReference type="SUPFAM" id="SSF57850">
    <property type="entry name" value="RING/U-box"/>
    <property type="match status" value="1"/>
</dbReference>
<dbReference type="GO" id="GO:0008270">
    <property type="term" value="F:zinc ion binding"/>
    <property type="evidence" value="ECO:0007669"/>
    <property type="project" value="UniProtKB-KW"/>
</dbReference>
<dbReference type="InterPro" id="IPR001841">
    <property type="entry name" value="Znf_RING"/>
</dbReference>
<feature type="domain" description="RING-type" evidence="23">
    <location>
        <begin position="789"/>
        <end position="849"/>
    </location>
</feature>
<comment type="pathway">
    <text evidence="3">Protein modification; protein ubiquitination.</text>
</comment>
<dbReference type="Pfam" id="PF12678">
    <property type="entry name" value="zf-rbx1"/>
    <property type="match status" value="1"/>
</dbReference>
<evidence type="ECO:0000256" key="13">
    <source>
        <dbReference type="ARBA" id="ARBA00023136"/>
    </source>
</evidence>
<comment type="catalytic activity">
    <reaction evidence="1">
        <text>S-ubiquitinyl-[E2 ubiquitin-conjugating enzyme]-L-cysteine + [acceptor protein]-L-lysine = [E2 ubiquitin-conjugating enzyme]-L-cysteine + N(6)-ubiquitinyl-[acceptor protein]-L-lysine.</text>
        <dbReference type="EC" id="2.3.2.27"/>
    </reaction>
</comment>
<protein>
    <recommendedName>
        <fullName evidence="16">DSC E3 ubiquitin ligase complex subunit A</fullName>
        <ecNumber evidence="4">2.3.2.27</ecNumber>
    </recommendedName>
    <alternativeName>
        <fullName evidence="17">Defective for SREBP cleavage protein A</fullName>
    </alternativeName>
    <alternativeName>
        <fullName evidence="18">RING-type E3 ubiquitin transferase dscA</fullName>
    </alternativeName>
</protein>
<organism evidence="24 25">
    <name type="scientific">Truncatella angustata</name>
    <dbReference type="NCBI Taxonomy" id="152316"/>
    <lineage>
        <taxon>Eukaryota</taxon>
        <taxon>Fungi</taxon>
        <taxon>Dikarya</taxon>
        <taxon>Ascomycota</taxon>
        <taxon>Pezizomycotina</taxon>
        <taxon>Sordariomycetes</taxon>
        <taxon>Xylariomycetidae</taxon>
        <taxon>Amphisphaeriales</taxon>
        <taxon>Sporocadaceae</taxon>
        <taxon>Truncatella</taxon>
    </lineage>
</organism>
<reference evidence="24" key="1">
    <citation type="journal article" date="2021" name="Nat. Commun.">
        <title>Genetic determinants of endophytism in the Arabidopsis root mycobiome.</title>
        <authorList>
            <person name="Mesny F."/>
            <person name="Miyauchi S."/>
            <person name="Thiergart T."/>
            <person name="Pickel B."/>
            <person name="Atanasova L."/>
            <person name="Karlsson M."/>
            <person name="Huettel B."/>
            <person name="Barry K.W."/>
            <person name="Haridas S."/>
            <person name="Chen C."/>
            <person name="Bauer D."/>
            <person name="Andreopoulos W."/>
            <person name="Pangilinan J."/>
            <person name="LaButti K."/>
            <person name="Riley R."/>
            <person name="Lipzen A."/>
            <person name="Clum A."/>
            <person name="Drula E."/>
            <person name="Henrissat B."/>
            <person name="Kohler A."/>
            <person name="Grigoriev I.V."/>
            <person name="Martin F.M."/>
            <person name="Hacquard S."/>
        </authorList>
    </citation>
    <scope>NUCLEOTIDE SEQUENCE</scope>
    <source>
        <strain evidence="24">MPI-SDFR-AT-0073</strain>
    </source>
</reference>
<evidence type="ECO:0000256" key="11">
    <source>
        <dbReference type="ARBA" id="ARBA00022833"/>
    </source>
</evidence>
<dbReference type="RefSeq" id="XP_045955460.1">
    <property type="nucleotide sequence ID" value="XM_046098317.1"/>
</dbReference>
<keyword evidence="11" id="KW-0862">Zinc</keyword>
<dbReference type="OrthoDB" id="9984778at2759"/>
<evidence type="ECO:0000256" key="15">
    <source>
        <dbReference type="ARBA" id="ARBA00063126"/>
    </source>
</evidence>
<evidence type="ECO:0000256" key="10">
    <source>
        <dbReference type="ARBA" id="ARBA00022786"/>
    </source>
</evidence>
<evidence type="ECO:0000256" key="18">
    <source>
        <dbReference type="ARBA" id="ARBA00082128"/>
    </source>
</evidence>
<feature type="chain" id="PRO_5040450292" description="DSC E3 ubiquitin ligase complex subunit A" evidence="22">
    <location>
        <begin position="22"/>
        <end position="855"/>
    </location>
</feature>
<evidence type="ECO:0000256" key="20">
    <source>
        <dbReference type="SAM" id="MobiDB-lite"/>
    </source>
</evidence>
<feature type="transmembrane region" description="Helical" evidence="21">
    <location>
        <begin position="666"/>
        <end position="686"/>
    </location>
</feature>
<feature type="transmembrane region" description="Helical" evidence="21">
    <location>
        <begin position="635"/>
        <end position="654"/>
    </location>
</feature>
<evidence type="ECO:0000256" key="5">
    <source>
        <dbReference type="ARBA" id="ARBA00022679"/>
    </source>
</evidence>
<dbReference type="GO" id="GO:0012505">
    <property type="term" value="C:endomembrane system"/>
    <property type="evidence" value="ECO:0007669"/>
    <property type="project" value="UniProtKB-SubCell"/>
</dbReference>
<evidence type="ECO:0000256" key="9">
    <source>
        <dbReference type="ARBA" id="ARBA00022771"/>
    </source>
</evidence>
<feature type="transmembrane region" description="Helical" evidence="21">
    <location>
        <begin position="698"/>
        <end position="716"/>
    </location>
</feature>
<evidence type="ECO:0000256" key="14">
    <source>
        <dbReference type="ARBA" id="ARBA00056116"/>
    </source>
</evidence>
<evidence type="ECO:0000256" key="3">
    <source>
        <dbReference type="ARBA" id="ARBA00004906"/>
    </source>
</evidence>
<keyword evidence="10" id="KW-0833">Ubl conjugation pathway</keyword>
<dbReference type="InterPro" id="IPR050731">
    <property type="entry name" value="HRD1_E3_ubiq-ligases"/>
</dbReference>
<feature type="transmembrane region" description="Helical" evidence="21">
    <location>
        <begin position="410"/>
        <end position="430"/>
    </location>
</feature>
<evidence type="ECO:0000256" key="12">
    <source>
        <dbReference type="ARBA" id="ARBA00022989"/>
    </source>
</evidence>
<dbReference type="Gene3D" id="3.30.40.10">
    <property type="entry name" value="Zinc/RING finger domain, C3HC4 (zinc finger)"/>
    <property type="match status" value="1"/>
</dbReference>
<evidence type="ECO:0000256" key="16">
    <source>
        <dbReference type="ARBA" id="ARBA00071072"/>
    </source>
</evidence>
<name>A0A9P8ZVI6_9PEZI</name>
<feature type="transmembrane region" description="Helical" evidence="21">
    <location>
        <begin position="472"/>
        <end position="499"/>
    </location>
</feature>
<dbReference type="GO" id="GO:0061630">
    <property type="term" value="F:ubiquitin protein ligase activity"/>
    <property type="evidence" value="ECO:0007669"/>
    <property type="project" value="UniProtKB-EC"/>
</dbReference>
<evidence type="ECO:0000256" key="8">
    <source>
        <dbReference type="ARBA" id="ARBA00022729"/>
    </source>
</evidence>
<evidence type="ECO:0000256" key="21">
    <source>
        <dbReference type="SAM" id="Phobius"/>
    </source>
</evidence>
<evidence type="ECO:0000256" key="6">
    <source>
        <dbReference type="ARBA" id="ARBA00022692"/>
    </source>
</evidence>
<gene>
    <name evidence="24" type="ORF">BKA67DRAFT_521857</name>
</gene>
<dbReference type="EMBL" id="JAGPXC010000007">
    <property type="protein sequence ID" value="KAH6648953.1"/>
    <property type="molecule type" value="Genomic_DNA"/>
</dbReference>
<feature type="region of interest" description="Disordered" evidence="20">
    <location>
        <begin position="759"/>
        <end position="778"/>
    </location>
</feature>
<keyword evidence="6 21" id="KW-0812">Transmembrane</keyword>
<keyword evidence="5" id="KW-0808">Transferase</keyword>
<proteinExistence type="predicted"/>
<sequence length="855" mass="94827">MPPPNENQRIIFILILMLLWATNNDNGAGFVQAPSLTHARLTRQRHAHGVLNTTGWGDFSPRLAYENPLFPGTLEPRYLNLTGFREEDGFAWEDLGRFRNRCEEWSHSAVGEPSTAAPVWQNLSGVVRGPWVRRELSVSRTHSSYNLSEMTPDVEWLGWAAEWSRNITGREGKMLVRVHDDEVAGTEPKEEDLHKKGQLLPVEVKARAVSATVTIDDEEGSGSSAEMRLHGVHWPRQGALLLTTTSEKYAGIFGLPHLTSRQEYFESSQALLNRTLDEMLAKKEQRYFTDHGNPWDASGDNSGEPLGPSPHCEYVFYMQAHPLDKGVLNVEPSLTGPENVAKAIEELEHELRFPRGAPQDGLPRLQMSAVMYSPDCAFMLETKGPPDFPIAEGQHLSGWKQEQWLHDVGYWMLGFGAIIFCQVQLLKLQMKEASTPSTLGRISFYTASMTLLADGIVFSGSAAWALTASNTLLPALVIMGASCLATTVGICFLSEIYVVQEPEWRRRDRERQTTSTTNTPLPPATPAPAPAPALATTVDPEANTLLSTAARRATPRPPSPPIIIPSDQDIDAEILENMTGAQLGLPLPATAANTTTAQSNRSTPIGTIFGQLIMLGIAILFLSLAAATWRPVLRSIYFNALAFIYLSLWTPQIYRNIYRNCRRALSWRFVIGQSVLRILPIAYFYLLKDNFAFATPDWRAFAVLAGWVWVQIWILAAQNVLGPRFGIPKGWMPEAWEYHPILREDGVESGSLPIGLAMGSDTAPSSPTLERTKSGGDANRATNIHSIDCAICREILEVPVVKAGESDPNGGVTGVFARRVYMVTPCRHIFHSACLEGWMRFRLQCPICREELPPL</sequence>
<keyword evidence="25" id="KW-1185">Reference proteome</keyword>
<evidence type="ECO:0000256" key="19">
    <source>
        <dbReference type="PROSITE-ProRule" id="PRU00175"/>
    </source>
</evidence>
<dbReference type="GeneID" id="70127209"/>
<dbReference type="Pfam" id="PF11145">
    <property type="entry name" value="DUF2921"/>
    <property type="match status" value="1"/>
</dbReference>
<dbReference type="InterPro" id="IPR024766">
    <property type="entry name" value="Znf_RING_H2"/>
</dbReference>
<evidence type="ECO:0000256" key="4">
    <source>
        <dbReference type="ARBA" id="ARBA00012483"/>
    </source>
</evidence>
<keyword evidence="13 21" id="KW-0472">Membrane</keyword>
<evidence type="ECO:0000256" key="17">
    <source>
        <dbReference type="ARBA" id="ARBA00077885"/>
    </source>
</evidence>
<dbReference type="EC" id="2.3.2.27" evidence="4"/>
<feature type="transmembrane region" description="Helical" evidence="21">
    <location>
        <begin position="442"/>
        <end position="466"/>
    </location>
</feature>
<dbReference type="PANTHER" id="PTHR22763">
    <property type="entry name" value="RING ZINC FINGER PROTEIN"/>
    <property type="match status" value="1"/>
</dbReference>
<keyword evidence="9 19" id="KW-0863">Zinc-finger</keyword>
<dbReference type="SMART" id="SM00184">
    <property type="entry name" value="RING"/>
    <property type="match status" value="1"/>
</dbReference>
<feature type="signal peptide" evidence="22">
    <location>
        <begin position="1"/>
        <end position="21"/>
    </location>
</feature>
<evidence type="ECO:0000259" key="23">
    <source>
        <dbReference type="PROSITE" id="PS50089"/>
    </source>
</evidence>
<dbReference type="AlphaFoldDB" id="A0A9P8ZVI6"/>
<dbReference type="Proteomes" id="UP000758603">
    <property type="component" value="Unassembled WGS sequence"/>
</dbReference>
<evidence type="ECO:0000313" key="25">
    <source>
        <dbReference type="Proteomes" id="UP000758603"/>
    </source>
</evidence>